<dbReference type="Gramene" id="KRH34271">
    <property type="protein sequence ID" value="KRH34271"/>
    <property type="gene ID" value="GLYMA_10G173600"/>
</dbReference>
<dbReference type="PANTHER" id="PTHR34396:SF25">
    <property type="entry name" value="BOUNDARY ELEMENT ASSOCIATED FACTOR"/>
    <property type="match status" value="1"/>
</dbReference>
<reference evidence="3" key="2">
    <citation type="submission" date="2018-02" db="UniProtKB">
        <authorList>
            <consortium name="EnsemblPlants"/>
        </authorList>
    </citation>
    <scope>IDENTIFICATION</scope>
    <source>
        <strain evidence="3">Williams 82</strain>
    </source>
</reference>
<evidence type="ECO:0000313" key="3">
    <source>
        <dbReference type="EnsemblPlants" id="KRH34271"/>
    </source>
</evidence>
<sequence length="195" mass="22174">MTILPATRGFPQDYPIWGPAVGKKFPTETEMGMKNSLQLIQGRKMVSNDAQSNPVEEAENSPNIEEVEDVERSPNKRGLTSAAWTHFKRKKIEGKWKTICKYCEKKLGGDTRSSMKHLHDHIKTYKLRIVRDPKQSILKTLQQSSSSVGDRGKSILVGNYTFNQDAPRMELTKMIALHEYPLAMVDHIGFIVFIL</sequence>
<dbReference type="Proteomes" id="UP000008827">
    <property type="component" value="Chromosome 10"/>
</dbReference>
<evidence type="ECO:0000313" key="2">
    <source>
        <dbReference type="EMBL" id="KRH34271.1"/>
    </source>
</evidence>
<gene>
    <name evidence="2" type="ORF">GLYMA_10G173600</name>
</gene>
<evidence type="ECO:0000256" key="1">
    <source>
        <dbReference type="SAM" id="MobiDB-lite"/>
    </source>
</evidence>
<proteinExistence type="predicted"/>
<accession>A0A0R0I5T2</accession>
<reference evidence="2 3" key="1">
    <citation type="journal article" date="2010" name="Nature">
        <title>Genome sequence of the palaeopolyploid soybean.</title>
        <authorList>
            <person name="Schmutz J."/>
            <person name="Cannon S.B."/>
            <person name="Schlueter J."/>
            <person name="Ma J."/>
            <person name="Mitros T."/>
            <person name="Nelson W."/>
            <person name="Hyten D.L."/>
            <person name="Song Q."/>
            <person name="Thelen J.J."/>
            <person name="Cheng J."/>
            <person name="Xu D."/>
            <person name="Hellsten U."/>
            <person name="May G.D."/>
            <person name="Yu Y."/>
            <person name="Sakurai T."/>
            <person name="Umezawa T."/>
            <person name="Bhattacharyya M.K."/>
            <person name="Sandhu D."/>
            <person name="Valliyodan B."/>
            <person name="Lindquist E."/>
            <person name="Peto M."/>
            <person name="Grant D."/>
            <person name="Shu S."/>
            <person name="Goodstein D."/>
            <person name="Barry K."/>
            <person name="Futrell-Griggs M."/>
            <person name="Abernathy B."/>
            <person name="Du J."/>
            <person name="Tian Z."/>
            <person name="Zhu L."/>
            <person name="Gill N."/>
            <person name="Joshi T."/>
            <person name="Libault M."/>
            <person name="Sethuraman A."/>
            <person name="Zhang X.-C."/>
            <person name="Shinozaki K."/>
            <person name="Nguyen H.T."/>
            <person name="Wing R.A."/>
            <person name="Cregan P."/>
            <person name="Specht J."/>
            <person name="Grimwood J."/>
            <person name="Rokhsar D."/>
            <person name="Stacey G."/>
            <person name="Shoemaker R.C."/>
            <person name="Jackson S.A."/>
        </authorList>
    </citation>
    <scope>NUCLEOTIDE SEQUENCE</scope>
    <source>
        <strain evidence="3">cv. Williams 82</strain>
        <tissue evidence="2">Callus</tissue>
    </source>
</reference>
<dbReference type="EMBL" id="CM000843">
    <property type="protein sequence ID" value="KRH34271.1"/>
    <property type="molecule type" value="Genomic_DNA"/>
</dbReference>
<feature type="region of interest" description="Disordered" evidence="1">
    <location>
        <begin position="46"/>
        <end position="74"/>
    </location>
</feature>
<dbReference type="InParanoid" id="A0A0R0I5T2"/>
<dbReference type="AlphaFoldDB" id="A0A0R0I5T2"/>
<protein>
    <submittedName>
        <fullName evidence="2 3">Uncharacterized protein</fullName>
    </submittedName>
</protein>
<keyword evidence="4" id="KW-1185">Reference proteome</keyword>
<name>A0A0R0I5T2_SOYBN</name>
<dbReference type="PANTHER" id="PTHR34396">
    <property type="entry name" value="OS03G0264950 PROTEIN-RELATED"/>
    <property type="match status" value="1"/>
</dbReference>
<evidence type="ECO:0000313" key="4">
    <source>
        <dbReference type="Proteomes" id="UP000008827"/>
    </source>
</evidence>
<organism evidence="2">
    <name type="scientific">Glycine max</name>
    <name type="common">Soybean</name>
    <name type="synonym">Glycine hispida</name>
    <dbReference type="NCBI Taxonomy" id="3847"/>
    <lineage>
        <taxon>Eukaryota</taxon>
        <taxon>Viridiplantae</taxon>
        <taxon>Streptophyta</taxon>
        <taxon>Embryophyta</taxon>
        <taxon>Tracheophyta</taxon>
        <taxon>Spermatophyta</taxon>
        <taxon>Magnoliopsida</taxon>
        <taxon>eudicotyledons</taxon>
        <taxon>Gunneridae</taxon>
        <taxon>Pentapetalae</taxon>
        <taxon>rosids</taxon>
        <taxon>fabids</taxon>
        <taxon>Fabales</taxon>
        <taxon>Fabaceae</taxon>
        <taxon>Papilionoideae</taxon>
        <taxon>50 kb inversion clade</taxon>
        <taxon>NPAAA clade</taxon>
        <taxon>indigoferoid/millettioid clade</taxon>
        <taxon>Phaseoleae</taxon>
        <taxon>Glycine</taxon>
        <taxon>Glycine subgen. Soja</taxon>
    </lineage>
</organism>
<dbReference type="EnsemblPlants" id="KRH34271">
    <property type="protein sequence ID" value="KRH34271"/>
    <property type="gene ID" value="GLYMA_10G173600"/>
</dbReference>
<dbReference type="InterPro" id="IPR053031">
    <property type="entry name" value="Cuticle_assoc_protein"/>
</dbReference>
<dbReference type="GO" id="GO:0006357">
    <property type="term" value="P:regulation of transcription by RNA polymerase II"/>
    <property type="evidence" value="ECO:0000318"/>
    <property type="project" value="GO_Central"/>
</dbReference>
<reference evidence="2" key="3">
    <citation type="submission" date="2018-07" db="EMBL/GenBank/DDBJ databases">
        <title>WGS assembly of Glycine max.</title>
        <authorList>
            <person name="Schmutz J."/>
            <person name="Cannon S."/>
            <person name="Schlueter J."/>
            <person name="Ma J."/>
            <person name="Mitros T."/>
            <person name="Nelson W."/>
            <person name="Hyten D."/>
            <person name="Song Q."/>
            <person name="Thelen J."/>
            <person name="Cheng J."/>
            <person name="Xu D."/>
            <person name="Hellsten U."/>
            <person name="May G."/>
            <person name="Yu Y."/>
            <person name="Sakurai T."/>
            <person name="Umezawa T."/>
            <person name="Bhattacharyya M."/>
            <person name="Sandhu D."/>
            <person name="Valliyodan B."/>
            <person name="Lindquist E."/>
            <person name="Peto M."/>
            <person name="Grant D."/>
            <person name="Shu S."/>
            <person name="Goodstein D."/>
            <person name="Barry K."/>
            <person name="Futrell-Griggs M."/>
            <person name="Abernathy B."/>
            <person name="Du J."/>
            <person name="Tian Z."/>
            <person name="Zhu L."/>
            <person name="Gill N."/>
            <person name="Joshi T."/>
            <person name="Libault M."/>
            <person name="Sethuraman A."/>
            <person name="Zhang X."/>
            <person name="Shinozaki K."/>
            <person name="Nguyen H."/>
            <person name="Wing R."/>
            <person name="Cregan P."/>
            <person name="Specht J."/>
            <person name="Grimwood J."/>
            <person name="Rokhsar D."/>
            <person name="Stacey G."/>
            <person name="Shoemaker R."/>
            <person name="Jackson S."/>
        </authorList>
    </citation>
    <scope>NUCLEOTIDE SEQUENCE</scope>
    <source>
        <tissue evidence="2">Callus</tissue>
    </source>
</reference>
<dbReference type="GO" id="GO:0005634">
    <property type="term" value="C:nucleus"/>
    <property type="evidence" value="ECO:0000318"/>
    <property type="project" value="GO_Central"/>
</dbReference>